<reference evidence="1 2" key="1">
    <citation type="submission" date="2016-03" db="EMBL/GenBank/DDBJ databases">
        <title>Spore heat resistance.</title>
        <authorList>
            <person name="Boekhorst J."/>
            <person name="Berendsen E.M."/>
            <person name="Wells-Bennik M.H."/>
            <person name="Kuipers O.P."/>
        </authorList>
    </citation>
    <scope>NUCLEOTIDE SEQUENCE [LARGE SCALE GENOMIC DNA]</scope>
    <source>
        <strain evidence="1 2">GS8</strain>
    </source>
</reference>
<name>A0ABQ7HEX6_GEOSE</name>
<dbReference type="EMBL" id="LUCS01000028">
    <property type="protein sequence ID" value="KAF6510698.1"/>
    <property type="molecule type" value="Genomic_DNA"/>
</dbReference>
<dbReference type="Proteomes" id="UP000773850">
    <property type="component" value="Unassembled WGS sequence"/>
</dbReference>
<protein>
    <submittedName>
        <fullName evidence="1">Uncharacterized protein</fullName>
    </submittedName>
</protein>
<evidence type="ECO:0000313" key="2">
    <source>
        <dbReference type="Proteomes" id="UP000773850"/>
    </source>
</evidence>
<keyword evidence="2" id="KW-1185">Reference proteome</keyword>
<proteinExistence type="predicted"/>
<gene>
    <name evidence="1" type="ORF">GS8_2855</name>
</gene>
<evidence type="ECO:0000313" key="1">
    <source>
        <dbReference type="EMBL" id="KAF6510698.1"/>
    </source>
</evidence>
<organism evidence="1 2">
    <name type="scientific">Geobacillus stearothermophilus</name>
    <name type="common">Bacillus stearothermophilus</name>
    <dbReference type="NCBI Taxonomy" id="1422"/>
    <lineage>
        <taxon>Bacteria</taxon>
        <taxon>Bacillati</taxon>
        <taxon>Bacillota</taxon>
        <taxon>Bacilli</taxon>
        <taxon>Bacillales</taxon>
        <taxon>Anoxybacillaceae</taxon>
        <taxon>Geobacillus</taxon>
    </lineage>
</organism>
<accession>A0ABQ7HEX6</accession>
<sequence>MLKRGKRLIFLCFFAFFIYNENGTILDKWSENDGNKRRTCPQAGLAED</sequence>
<comment type="caution">
    <text evidence="1">The sequence shown here is derived from an EMBL/GenBank/DDBJ whole genome shotgun (WGS) entry which is preliminary data.</text>
</comment>